<organism evidence="6 7">
    <name type="scientific">Penicillium arizonense</name>
    <dbReference type="NCBI Taxonomy" id="1835702"/>
    <lineage>
        <taxon>Eukaryota</taxon>
        <taxon>Fungi</taxon>
        <taxon>Dikarya</taxon>
        <taxon>Ascomycota</taxon>
        <taxon>Pezizomycotina</taxon>
        <taxon>Eurotiomycetes</taxon>
        <taxon>Eurotiomycetidae</taxon>
        <taxon>Eurotiales</taxon>
        <taxon>Aspergillaceae</taxon>
        <taxon>Penicillium</taxon>
    </lineage>
</organism>
<dbReference type="SMART" id="SM00387">
    <property type="entry name" value="HATPase_c"/>
    <property type="match status" value="1"/>
</dbReference>
<reference evidence="6 7" key="1">
    <citation type="journal article" date="2016" name="Sci. Rep.">
        <title>Penicillium arizonense, a new, genome sequenced fungal species, reveals a high chemical diversity in secreted metabolites.</title>
        <authorList>
            <person name="Grijseels S."/>
            <person name="Nielsen J.C."/>
            <person name="Randelovic M."/>
            <person name="Nielsen J."/>
            <person name="Nielsen K.F."/>
            <person name="Workman M."/>
            <person name="Frisvad J.C."/>
        </authorList>
    </citation>
    <scope>NUCLEOTIDE SEQUENCE [LARGE SCALE GENOMIC DNA]</scope>
    <source>
        <strain evidence="6 7">CBS 141311</strain>
    </source>
</reference>
<dbReference type="SUPFAM" id="SSF55874">
    <property type="entry name" value="ATPase domain of HSP90 chaperone/DNA topoisomerase II/histidine kinase"/>
    <property type="match status" value="1"/>
</dbReference>
<evidence type="ECO:0000256" key="3">
    <source>
        <dbReference type="SAM" id="MobiDB-lite"/>
    </source>
</evidence>
<dbReference type="SMART" id="SM00448">
    <property type="entry name" value="REC"/>
    <property type="match status" value="1"/>
</dbReference>
<dbReference type="InterPro" id="IPR005467">
    <property type="entry name" value="His_kinase_dom"/>
</dbReference>
<dbReference type="InterPro" id="IPR001789">
    <property type="entry name" value="Sig_transdc_resp-reg_receiver"/>
</dbReference>
<dbReference type="InterPro" id="IPR011006">
    <property type="entry name" value="CheY-like_superfamily"/>
</dbReference>
<feature type="compositionally biased region" description="Polar residues" evidence="3">
    <location>
        <begin position="1070"/>
        <end position="1079"/>
    </location>
</feature>
<dbReference type="PRINTS" id="PR00344">
    <property type="entry name" value="BCTRLSENSOR"/>
</dbReference>
<dbReference type="SUPFAM" id="SSF55781">
    <property type="entry name" value="GAF domain-like"/>
    <property type="match status" value="1"/>
</dbReference>
<feature type="modified residue" description="4-aspartylphosphate" evidence="2">
    <location>
        <position position="1196"/>
    </location>
</feature>
<dbReference type="EMBL" id="LXJU01000003">
    <property type="protein sequence ID" value="OGE55933.1"/>
    <property type="molecule type" value="Genomic_DNA"/>
</dbReference>
<feature type="region of interest" description="Disordered" evidence="3">
    <location>
        <begin position="1043"/>
        <end position="1083"/>
    </location>
</feature>
<dbReference type="InterPro" id="IPR036097">
    <property type="entry name" value="HisK_dim/P_sf"/>
</dbReference>
<evidence type="ECO:0000313" key="6">
    <source>
        <dbReference type="EMBL" id="OGE55933.1"/>
    </source>
</evidence>
<dbReference type="InterPro" id="IPR036890">
    <property type="entry name" value="HATPase_C_sf"/>
</dbReference>
<accession>A0A1F5LRU5</accession>
<dbReference type="PROSITE" id="PS50110">
    <property type="entry name" value="RESPONSE_REGULATORY"/>
    <property type="match status" value="1"/>
</dbReference>
<dbReference type="Pfam" id="PF00512">
    <property type="entry name" value="HisKA"/>
    <property type="match status" value="1"/>
</dbReference>
<dbReference type="InterPro" id="IPR004358">
    <property type="entry name" value="Sig_transdc_His_kin-like_C"/>
</dbReference>
<feature type="domain" description="Response regulatory" evidence="5">
    <location>
        <begin position="1145"/>
        <end position="1267"/>
    </location>
</feature>
<dbReference type="GO" id="GO:0000155">
    <property type="term" value="F:phosphorelay sensor kinase activity"/>
    <property type="evidence" value="ECO:0007669"/>
    <property type="project" value="InterPro"/>
</dbReference>
<dbReference type="Gene3D" id="1.10.287.130">
    <property type="match status" value="1"/>
</dbReference>
<feature type="region of interest" description="Disordered" evidence="3">
    <location>
        <begin position="673"/>
        <end position="697"/>
    </location>
</feature>
<keyword evidence="7" id="KW-1185">Reference proteome</keyword>
<evidence type="ECO:0000313" key="7">
    <source>
        <dbReference type="Proteomes" id="UP000177622"/>
    </source>
</evidence>
<dbReference type="OrthoDB" id="303614at2759"/>
<dbReference type="Gene3D" id="3.40.50.2300">
    <property type="match status" value="1"/>
</dbReference>
<evidence type="ECO:0000259" key="4">
    <source>
        <dbReference type="PROSITE" id="PS50109"/>
    </source>
</evidence>
<name>A0A1F5LRU5_PENAI</name>
<dbReference type="SMART" id="SM00388">
    <property type="entry name" value="HisKA"/>
    <property type="match status" value="1"/>
</dbReference>
<dbReference type="InterPro" id="IPR003594">
    <property type="entry name" value="HATPase_dom"/>
</dbReference>
<keyword evidence="1 2" id="KW-0597">Phosphoprotein</keyword>
<dbReference type="GeneID" id="34572733"/>
<dbReference type="Gene3D" id="3.30.565.10">
    <property type="entry name" value="Histidine kinase-like ATPase, C-terminal domain"/>
    <property type="match status" value="1"/>
</dbReference>
<dbReference type="PANTHER" id="PTHR43719">
    <property type="entry name" value="TWO-COMPONENT HISTIDINE KINASE"/>
    <property type="match status" value="1"/>
</dbReference>
<gene>
    <name evidence="6" type="ORF">PENARI_c003G00039</name>
</gene>
<dbReference type="Pfam" id="PF00072">
    <property type="entry name" value="Response_reg"/>
    <property type="match status" value="1"/>
</dbReference>
<evidence type="ECO:0000256" key="1">
    <source>
        <dbReference type="ARBA" id="ARBA00022553"/>
    </source>
</evidence>
<evidence type="ECO:0000256" key="2">
    <source>
        <dbReference type="PROSITE-ProRule" id="PRU00169"/>
    </source>
</evidence>
<dbReference type="CDD" id="cd00082">
    <property type="entry name" value="HisKA"/>
    <property type="match status" value="1"/>
</dbReference>
<proteinExistence type="predicted"/>
<dbReference type="PANTHER" id="PTHR43719:SF69">
    <property type="entry name" value="HISTIDINE KINASE G7"/>
    <property type="match status" value="1"/>
</dbReference>
<evidence type="ECO:0000259" key="5">
    <source>
        <dbReference type="PROSITE" id="PS50110"/>
    </source>
</evidence>
<protein>
    <recommendedName>
        <fullName evidence="8">Histidine kinase</fullName>
    </recommendedName>
</protein>
<comment type="caution">
    <text evidence="6">The sequence shown here is derived from an EMBL/GenBank/DDBJ whole genome shotgun (WGS) entry which is preliminary data.</text>
</comment>
<dbReference type="InterPro" id="IPR003661">
    <property type="entry name" value="HisK_dim/P_dom"/>
</dbReference>
<dbReference type="CDD" id="cd17546">
    <property type="entry name" value="REC_hyHK_CKI1_RcsC-like"/>
    <property type="match status" value="1"/>
</dbReference>
<feature type="region of interest" description="Disordered" evidence="3">
    <location>
        <begin position="294"/>
        <end position="330"/>
    </location>
</feature>
<dbReference type="InterPro" id="IPR029016">
    <property type="entry name" value="GAF-like_dom_sf"/>
</dbReference>
<sequence length="1278" mass="140184">MSRPASLRDAPYQTSFGTSNEREFYKYLPPYHLKAHALHHIGPITPSKEFVARSSVDPVLTAFAQLGTLRLDAQRTLISLFSRNEQHILTEATRTLSLQDDTDHNCQDELWLGSCTVSYDRSFCRSVMKPVANAQTPSDRVFVVPDLTQDDEFKDHPDVTSFPNVRFLASSPIISPKGIVIGAYTVLDDKPHGPLDTSLLKFLADVGATVMNYLETCRARSQHLRSERMIVGLGSYLEGKGSLRNSWLIETDDPRIQADTNDTSEGHINQEQQEKQISQDVHLAMARNAPSSHLPFHPYNLHIPRNQRPQPNEESHQPVVKIDTSKRDAKAQFKLDQTSRAAITVGDERKSPREDYAAKVKETFSRAANLIRESIEVEAVVFFDAQFRSQESLVNHAKSDTESSGLESSFYSSSEDESRYQEALGQEDLLGVNQDAPAGKNTSNPCQILGFSTSSASSVSEESNENNQIALSESFLGGLLHRYPRGKIFNFGEKGTISSDDTSDGVFKRFFRRTGGKKYKKTRKALVRQDAEALLQLAPDSRSIVFSPLWDSHKGRWYSGSLTWTRAPHRVFTPNEELAFLLAFGNSVMAEVHRLGAHFSERAKSDLLAGLSHELRSPLHGIFGTAELLNDTVIDALQRGFVHTIGACAFTLLGSINQLLEYASINDVRPNSLARTPGGSQPKPFSGRSSADESPSYGKVDVDSYVELDAAVEDAVETVFAGFSFFDSSRSPLRGVAGFSSPTKPYISQGGVKVILDIDSAKSWKFSTRPGAWHVILTNIFGNALKFTQSGYIHVSLKAAPAEFGTNGEATRSKVTVTIKDTGCGIGPDYLNNGLFTAFSQEDSMTTGNGLGLNITRRIVSSLGGSIQVNSEKDIGTEVITTVALDHFFEPDPLDDLDTRPPVPMTKALVQGKAIGVLGLGTSHLDSALCSSLQMLCRDWFGMNVSLVVPSQTQFDHCDFYISPHEFLDLGNLEIKPIAPGPNTRSTSPVIIICSSPSIAHSMSASAQRRGDTEVLEFISQPCGPRKLANTLEICIKRQQQRLDSASGTIRRRPRPAESSSTDDDLEGNSLLSTPTSGFSEEPKIEIKDRALLSNQALKSIPTPQILSPGDVDGPYMSPVAAEEDLFVAKVLDTGSEPRPIPPMTVLLVDDNDINLRLLVAFMKKLKCDYALAQNGEEALDFFKANASNIGIIVMDISMPIMDGLVATRRIREFEKSLANKDRVTIVALTGLAQADVQRDATGSGMDLFLTKPVRLDSLVPIIKGILPITHPIWEGQK</sequence>
<evidence type="ECO:0008006" key="8">
    <source>
        <dbReference type="Google" id="ProtNLM"/>
    </source>
</evidence>
<dbReference type="Pfam" id="PF02518">
    <property type="entry name" value="HATPase_c"/>
    <property type="match status" value="1"/>
</dbReference>
<dbReference type="STRING" id="1835702.A0A1F5LRU5"/>
<dbReference type="FunFam" id="3.30.450.40:FF:000083">
    <property type="entry name" value="Sensor histidine kinase/response regulator, putative (AFU_orthologue AFUA_4G00660)"/>
    <property type="match status" value="1"/>
</dbReference>
<dbReference type="PROSITE" id="PS50109">
    <property type="entry name" value="HIS_KIN"/>
    <property type="match status" value="1"/>
</dbReference>
<dbReference type="Proteomes" id="UP000177622">
    <property type="component" value="Unassembled WGS sequence"/>
</dbReference>
<dbReference type="RefSeq" id="XP_022491362.1">
    <property type="nucleotide sequence ID" value="XM_022627999.1"/>
</dbReference>
<dbReference type="SUPFAM" id="SSF47384">
    <property type="entry name" value="Homodimeric domain of signal transducing histidine kinase"/>
    <property type="match status" value="1"/>
</dbReference>
<dbReference type="AlphaFoldDB" id="A0A1F5LRU5"/>
<dbReference type="Gene3D" id="3.30.450.40">
    <property type="match status" value="1"/>
</dbReference>
<dbReference type="SUPFAM" id="SSF52172">
    <property type="entry name" value="CheY-like"/>
    <property type="match status" value="1"/>
</dbReference>
<dbReference type="InterPro" id="IPR050956">
    <property type="entry name" value="2C_system_His_kinase"/>
</dbReference>
<feature type="domain" description="Histidine kinase" evidence="4">
    <location>
        <begin position="610"/>
        <end position="887"/>
    </location>
</feature>